<comment type="caution">
    <text evidence="1">The sequence shown here is derived from an EMBL/GenBank/DDBJ whole genome shotgun (WGS) entry which is preliminary data.</text>
</comment>
<dbReference type="EMBL" id="WPIN01000013">
    <property type="protein sequence ID" value="MVM33951.1"/>
    <property type="molecule type" value="Genomic_DNA"/>
</dbReference>
<dbReference type="Proteomes" id="UP000436006">
    <property type="component" value="Unassembled WGS sequence"/>
</dbReference>
<sequence>MKTLRFRTNIDCMGRFQQAVCGLACLHGRYCQLNVDLLEATHLLTLTSDSLTTNEVIDALQREGISCQQVSEE</sequence>
<keyword evidence="2" id="KW-1185">Reference proteome</keyword>
<accession>A0A7K1SJF6</accession>
<evidence type="ECO:0008006" key="3">
    <source>
        <dbReference type="Google" id="ProtNLM"/>
    </source>
</evidence>
<gene>
    <name evidence="1" type="ORF">GO755_28205</name>
</gene>
<evidence type="ECO:0000313" key="2">
    <source>
        <dbReference type="Proteomes" id="UP000436006"/>
    </source>
</evidence>
<organism evidence="1 2">
    <name type="scientific">Spirosoma arboris</name>
    <dbReference type="NCBI Taxonomy" id="2682092"/>
    <lineage>
        <taxon>Bacteria</taxon>
        <taxon>Pseudomonadati</taxon>
        <taxon>Bacteroidota</taxon>
        <taxon>Cytophagia</taxon>
        <taxon>Cytophagales</taxon>
        <taxon>Cytophagaceae</taxon>
        <taxon>Spirosoma</taxon>
    </lineage>
</organism>
<proteinExistence type="predicted"/>
<dbReference type="RefSeq" id="WP_157588661.1">
    <property type="nucleotide sequence ID" value="NZ_WPIN01000013.1"/>
</dbReference>
<reference evidence="1 2" key="1">
    <citation type="submission" date="2019-12" db="EMBL/GenBank/DDBJ databases">
        <title>Spirosoma sp. HMF4905 genome sequencing and assembly.</title>
        <authorList>
            <person name="Kang H."/>
            <person name="Cha I."/>
            <person name="Kim H."/>
            <person name="Joh K."/>
        </authorList>
    </citation>
    <scope>NUCLEOTIDE SEQUENCE [LARGE SCALE GENOMIC DNA]</scope>
    <source>
        <strain evidence="1 2">HMF4905</strain>
    </source>
</reference>
<protein>
    <recommendedName>
        <fullName evidence="3">Heavy-metal-associated domain-containing protein</fullName>
    </recommendedName>
</protein>
<name>A0A7K1SJF6_9BACT</name>
<evidence type="ECO:0000313" key="1">
    <source>
        <dbReference type="EMBL" id="MVM33951.1"/>
    </source>
</evidence>
<dbReference type="AlphaFoldDB" id="A0A7K1SJF6"/>